<protein>
    <submittedName>
        <fullName evidence="5">Transcriptional regulator, LacI family</fullName>
    </submittedName>
</protein>
<dbReference type="Pfam" id="PF00532">
    <property type="entry name" value="Peripla_BP_1"/>
    <property type="match status" value="1"/>
</dbReference>
<evidence type="ECO:0000313" key="5">
    <source>
        <dbReference type="EMBL" id="SFW68702.1"/>
    </source>
</evidence>
<name>A0A1K1RAL7_9FLAO</name>
<dbReference type="SUPFAM" id="SSF47413">
    <property type="entry name" value="lambda repressor-like DNA-binding domains"/>
    <property type="match status" value="1"/>
</dbReference>
<proteinExistence type="predicted"/>
<dbReference type="PANTHER" id="PTHR30146">
    <property type="entry name" value="LACI-RELATED TRANSCRIPTIONAL REPRESSOR"/>
    <property type="match status" value="1"/>
</dbReference>
<dbReference type="Proteomes" id="UP000182248">
    <property type="component" value="Unassembled WGS sequence"/>
</dbReference>
<dbReference type="RefSeq" id="WP_072318499.1">
    <property type="nucleotide sequence ID" value="NZ_FPJE01000021.1"/>
</dbReference>
<dbReference type="PANTHER" id="PTHR30146:SF109">
    <property type="entry name" value="HTH-TYPE TRANSCRIPTIONAL REGULATOR GALS"/>
    <property type="match status" value="1"/>
</dbReference>
<keyword evidence="6" id="KW-1185">Reference proteome</keyword>
<dbReference type="InterPro" id="IPR028082">
    <property type="entry name" value="Peripla_BP_I"/>
</dbReference>
<organism evidence="5 6">
    <name type="scientific">Sinomicrobium oceani</name>
    <dbReference type="NCBI Taxonomy" id="1150368"/>
    <lineage>
        <taxon>Bacteria</taxon>
        <taxon>Pseudomonadati</taxon>
        <taxon>Bacteroidota</taxon>
        <taxon>Flavobacteriia</taxon>
        <taxon>Flavobacteriales</taxon>
        <taxon>Flavobacteriaceae</taxon>
        <taxon>Sinomicrobium</taxon>
    </lineage>
</organism>
<keyword evidence="3" id="KW-0804">Transcription</keyword>
<accession>A0A1K1RAL7</accession>
<dbReference type="Gene3D" id="1.10.260.40">
    <property type="entry name" value="lambda repressor-like DNA-binding domains"/>
    <property type="match status" value="1"/>
</dbReference>
<dbReference type="SMART" id="SM00354">
    <property type="entry name" value="HTH_LACI"/>
    <property type="match status" value="1"/>
</dbReference>
<dbReference type="CDD" id="cd01392">
    <property type="entry name" value="HTH_LacI"/>
    <property type="match status" value="1"/>
</dbReference>
<evidence type="ECO:0000313" key="6">
    <source>
        <dbReference type="Proteomes" id="UP000182248"/>
    </source>
</evidence>
<dbReference type="InterPro" id="IPR010982">
    <property type="entry name" value="Lambda_DNA-bd_dom_sf"/>
</dbReference>
<dbReference type="GO" id="GO:0000976">
    <property type="term" value="F:transcription cis-regulatory region binding"/>
    <property type="evidence" value="ECO:0007669"/>
    <property type="project" value="TreeGrafter"/>
</dbReference>
<sequence>MSQVTLKDIASILGVSVTTVSKALKDYPDISDDTKHAVKLLAEKLNYKPNIHAVTLRSNQSKTIGVILPKIDHQFFAETITGIISEANVHGYQVIVLFSDESMSTEEKQVDLLLEKRVDGILMSLANETNRYEHLHKVVRNQVPLVLFDKITRQVNCSKVIIDDEKAAFKAVEHLIKTGCRKIALFGGPQFPSNYNSRQKGYTKALEKHGITPDESLIYICEDLSIAEGMDNAKALLKTHPDTDGIFCITDHIALGAVSYLNDAQIPIPEQISIMGFSNWLITPYIKPHLSTVDQPSVQIGKESASLLIDEIDRKNKKLPVEFYEIKLQTHLVLRETTKAVVAGK</sequence>
<dbReference type="InterPro" id="IPR001761">
    <property type="entry name" value="Peripla_BP/Lac1_sug-bd_dom"/>
</dbReference>
<dbReference type="STRING" id="1150368.SAMN02927921_03314"/>
<dbReference type="SUPFAM" id="SSF53822">
    <property type="entry name" value="Periplasmic binding protein-like I"/>
    <property type="match status" value="1"/>
</dbReference>
<dbReference type="Gene3D" id="3.40.50.2300">
    <property type="match status" value="2"/>
</dbReference>
<dbReference type="OrthoDB" id="9768806at2"/>
<evidence type="ECO:0000256" key="1">
    <source>
        <dbReference type="ARBA" id="ARBA00023015"/>
    </source>
</evidence>
<evidence type="ECO:0000256" key="3">
    <source>
        <dbReference type="ARBA" id="ARBA00023163"/>
    </source>
</evidence>
<dbReference type="PROSITE" id="PS50932">
    <property type="entry name" value="HTH_LACI_2"/>
    <property type="match status" value="1"/>
</dbReference>
<dbReference type="GO" id="GO:0003700">
    <property type="term" value="F:DNA-binding transcription factor activity"/>
    <property type="evidence" value="ECO:0007669"/>
    <property type="project" value="TreeGrafter"/>
</dbReference>
<reference evidence="5 6" key="1">
    <citation type="submission" date="2016-11" db="EMBL/GenBank/DDBJ databases">
        <authorList>
            <person name="Jaros S."/>
            <person name="Januszkiewicz K."/>
            <person name="Wedrychowicz H."/>
        </authorList>
    </citation>
    <scope>NUCLEOTIDE SEQUENCE [LARGE SCALE GENOMIC DNA]</scope>
    <source>
        <strain evidence="5 6">CGMCC 1.12145</strain>
    </source>
</reference>
<dbReference type="AlphaFoldDB" id="A0A1K1RAL7"/>
<keyword evidence="2" id="KW-0238">DNA-binding</keyword>
<dbReference type="CDD" id="cd06267">
    <property type="entry name" value="PBP1_LacI_sugar_binding-like"/>
    <property type="match status" value="1"/>
</dbReference>
<gene>
    <name evidence="5" type="ORF">SAMN02927921_03314</name>
</gene>
<evidence type="ECO:0000259" key="4">
    <source>
        <dbReference type="PROSITE" id="PS50932"/>
    </source>
</evidence>
<keyword evidence="1" id="KW-0805">Transcription regulation</keyword>
<feature type="domain" description="HTH lacI-type" evidence="4">
    <location>
        <begin position="4"/>
        <end position="58"/>
    </location>
</feature>
<evidence type="ECO:0000256" key="2">
    <source>
        <dbReference type="ARBA" id="ARBA00023125"/>
    </source>
</evidence>
<dbReference type="InterPro" id="IPR000843">
    <property type="entry name" value="HTH_LacI"/>
</dbReference>
<dbReference type="Pfam" id="PF00356">
    <property type="entry name" value="LacI"/>
    <property type="match status" value="1"/>
</dbReference>
<dbReference type="EMBL" id="FPJE01000021">
    <property type="protein sequence ID" value="SFW68702.1"/>
    <property type="molecule type" value="Genomic_DNA"/>
</dbReference>